<comment type="pathway">
    <text evidence="2 12">Amino-acid biosynthesis; L-lysine biosynthesis via DAP pathway; (S)-tetrahydrodipicolinate from L-aspartate: step 3/4.</text>
</comment>
<dbReference type="PROSITE" id="PS00666">
    <property type="entry name" value="DHDPS_2"/>
    <property type="match status" value="1"/>
</dbReference>
<dbReference type="AlphaFoldDB" id="A0A7Y3XAJ6"/>
<accession>A0A7Y3XAJ6</accession>
<dbReference type="PRINTS" id="PR00146">
    <property type="entry name" value="DHPICSNTHASE"/>
</dbReference>
<dbReference type="PIRSF" id="PIRSF001365">
    <property type="entry name" value="DHDPS"/>
    <property type="match status" value="1"/>
</dbReference>
<evidence type="ECO:0000256" key="13">
    <source>
        <dbReference type="PIRNR" id="PIRNR001365"/>
    </source>
</evidence>
<dbReference type="Proteomes" id="UP000588806">
    <property type="component" value="Unassembled WGS sequence"/>
</dbReference>
<reference evidence="16 17" key="2">
    <citation type="submission" date="2020-06" db="EMBL/GenBank/DDBJ databases">
        <title>Halomonas songnenensis sp. nov., a moderately halophilic bacterium isolated from saline and alkaline soils.</title>
        <authorList>
            <person name="Jiang J."/>
            <person name="Pan Y."/>
        </authorList>
    </citation>
    <scope>NUCLEOTIDE SEQUENCE [LARGE SCALE GENOMIC DNA]</scope>
    <source>
        <strain evidence="16 17">TBZ9</strain>
    </source>
</reference>
<dbReference type="CDD" id="cd00950">
    <property type="entry name" value="DHDPS"/>
    <property type="match status" value="1"/>
</dbReference>
<reference evidence="16 17" key="1">
    <citation type="submission" date="2020-05" db="EMBL/GenBank/DDBJ databases">
        <authorList>
            <person name="Ruan W."/>
            <person name="Jeon C.O."/>
            <person name="Chun B.H."/>
        </authorList>
    </citation>
    <scope>NUCLEOTIDE SEQUENCE [LARGE SCALE GENOMIC DNA]</scope>
    <source>
        <strain evidence="16 17">TBZ9</strain>
    </source>
</reference>
<comment type="function">
    <text evidence="1 12">Catalyzes the condensation of (S)-aspartate-beta-semialdehyde [(S)-ASA] and pyruvate to 4-hydroxy-tetrahydrodipicolinate (HTPA).</text>
</comment>
<evidence type="ECO:0000313" key="16">
    <source>
        <dbReference type="EMBL" id="NOG31351.1"/>
    </source>
</evidence>
<dbReference type="Gene3D" id="3.20.20.70">
    <property type="entry name" value="Aldolase class I"/>
    <property type="match status" value="1"/>
</dbReference>
<feature type="binding site" evidence="12 15">
    <location>
        <position position="204"/>
    </location>
    <ligand>
        <name>pyruvate</name>
        <dbReference type="ChEBI" id="CHEBI:15361"/>
    </ligand>
</feature>
<feature type="active site" description="Schiff-base intermediate with substrate" evidence="12 14">
    <location>
        <position position="161"/>
    </location>
</feature>
<proteinExistence type="inferred from homology"/>
<keyword evidence="7 12" id="KW-0220">Diaminopimelate biosynthesis</keyword>
<dbReference type="EMBL" id="JABFHI010000002">
    <property type="protein sequence ID" value="NOG31351.1"/>
    <property type="molecule type" value="Genomic_DNA"/>
</dbReference>
<dbReference type="InterPro" id="IPR020625">
    <property type="entry name" value="Schiff_base-form_aldolases_AS"/>
</dbReference>
<dbReference type="SMART" id="SM01130">
    <property type="entry name" value="DHDPS"/>
    <property type="match status" value="1"/>
</dbReference>
<feature type="site" description="Part of a proton relay during catalysis" evidence="12">
    <location>
        <position position="44"/>
    </location>
</feature>
<evidence type="ECO:0000313" key="17">
    <source>
        <dbReference type="Proteomes" id="UP000588806"/>
    </source>
</evidence>
<dbReference type="GO" id="GO:0005829">
    <property type="term" value="C:cytosol"/>
    <property type="evidence" value="ECO:0007669"/>
    <property type="project" value="TreeGrafter"/>
</dbReference>
<dbReference type="InterPro" id="IPR013785">
    <property type="entry name" value="Aldolase_TIM"/>
</dbReference>
<protein>
    <recommendedName>
        <fullName evidence="4 12">4-hydroxy-tetrahydrodipicolinate synthase</fullName>
        <shortName evidence="12">HTPA synthase</shortName>
        <ecNumber evidence="4 12">4.3.3.7</ecNumber>
    </recommendedName>
</protein>
<dbReference type="PANTHER" id="PTHR12128">
    <property type="entry name" value="DIHYDRODIPICOLINATE SYNTHASE"/>
    <property type="match status" value="1"/>
</dbReference>
<dbReference type="InterPro" id="IPR005263">
    <property type="entry name" value="DapA"/>
</dbReference>
<organism evidence="16 17">
    <name type="scientific">Vreelandella azerica</name>
    <dbReference type="NCBI Taxonomy" id="2732867"/>
    <lineage>
        <taxon>Bacteria</taxon>
        <taxon>Pseudomonadati</taxon>
        <taxon>Pseudomonadota</taxon>
        <taxon>Gammaproteobacteria</taxon>
        <taxon>Oceanospirillales</taxon>
        <taxon>Halomonadaceae</taxon>
        <taxon>Vreelandella</taxon>
    </lineage>
</organism>
<keyword evidence="17" id="KW-1185">Reference proteome</keyword>
<evidence type="ECO:0000256" key="14">
    <source>
        <dbReference type="PIRSR" id="PIRSR001365-1"/>
    </source>
</evidence>
<keyword evidence="5 12" id="KW-0963">Cytoplasm</keyword>
<comment type="caution">
    <text evidence="12">Was originally thought to be a dihydrodipicolinate synthase (DHDPS), catalyzing the condensation of (S)-aspartate-beta-semialdehyde [(S)-ASA] and pyruvate to dihydrodipicolinate (DHDP). However, it was shown in E.coli that the product of the enzymatic reaction is not dihydrodipicolinate but in fact (4S)-4-hydroxy-2,3,4,5-tetrahydro-(2S)-dipicolinic acid (HTPA), and that the consecutive dehydration reaction leading to DHDP is not spontaneous but catalyzed by DapB.</text>
</comment>
<dbReference type="GO" id="GO:0009089">
    <property type="term" value="P:lysine biosynthetic process via diaminopimelate"/>
    <property type="evidence" value="ECO:0007669"/>
    <property type="project" value="UniProtKB-UniRule"/>
</dbReference>
<evidence type="ECO:0000256" key="11">
    <source>
        <dbReference type="ARBA" id="ARBA00047836"/>
    </source>
</evidence>
<dbReference type="RefSeq" id="WP_171701812.1">
    <property type="nucleotide sequence ID" value="NZ_JABFHI010000002.1"/>
</dbReference>
<evidence type="ECO:0000256" key="4">
    <source>
        <dbReference type="ARBA" id="ARBA00012086"/>
    </source>
</evidence>
<evidence type="ECO:0000256" key="1">
    <source>
        <dbReference type="ARBA" id="ARBA00003294"/>
    </source>
</evidence>
<comment type="similarity">
    <text evidence="3 12 13">Belongs to the DapA family.</text>
</comment>
<evidence type="ECO:0000256" key="12">
    <source>
        <dbReference type="HAMAP-Rule" id="MF_00418"/>
    </source>
</evidence>
<keyword evidence="9 12" id="KW-0456">Lyase</keyword>
<dbReference type="HAMAP" id="MF_00418">
    <property type="entry name" value="DapA"/>
    <property type="match status" value="1"/>
</dbReference>
<keyword evidence="8 12" id="KW-0457">Lysine biosynthesis</keyword>
<evidence type="ECO:0000256" key="3">
    <source>
        <dbReference type="ARBA" id="ARBA00007592"/>
    </source>
</evidence>
<gene>
    <name evidence="12" type="primary">dapA</name>
    <name evidence="16" type="ORF">HLB35_05465</name>
</gene>
<keyword evidence="10 12" id="KW-0704">Schiff base</keyword>
<dbReference type="EC" id="4.3.3.7" evidence="4 12"/>
<comment type="subunit">
    <text evidence="12">Homotetramer; dimer of dimers.</text>
</comment>
<feature type="site" description="Part of a proton relay during catalysis" evidence="12">
    <location>
        <position position="107"/>
    </location>
</feature>
<evidence type="ECO:0000256" key="9">
    <source>
        <dbReference type="ARBA" id="ARBA00023239"/>
    </source>
</evidence>
<dbReference type="GO" id="GO:0019877">
    <property type="term" value="P:diaminopimelate biosynthetic process"/>
    <property type="evidence" value="ECO:0007669"/>
    <property type="project" value="UniProtKB-UniRule"/>
</dbReference>
<name>A0A7Y3XAJ6_9GAMM</name>
<comment type="caution">
    <text evidence="16">The sequence shown here is derived from an EMBL/GenBank/DDBJ whole genome shotgun (WGS) entry which is preliminary data.</text>
</comment>
<dbReference type="InterPro" id="IPR002220">
    <property type="entry name" value="DapA-like"/>
</dbReference>
<dbReference type="SUPFAM" id="SSF51569">
    <property type="entry name" value="Aldolase"/>
    <property type="match status" value="1"/>
</dbReference>
<comment type="catalytic activity">
    <reaction evidence="11 12">
        <text>L-aspartate 4-semialdehyde + pyruvate = (2S,4S)-4-hydroxy-2,3,4,5-tetrahydrodipicolinate + H2O + H(+)</text>
        <dbReference type="Rhea" id="RHEA:34171"/>
        <dbReference type="ChEBI" id="CHEBI:15361"/>
        <dbReference type="ChEBI" id="CHEBI:15377"/>
        <dbReference type="ChEBI" id="CHEBI:15378"/>
        <dbReference type="ChEBI" id="CHEBI:67139"/>
        <dbReference type="ChEBI" id="CHEBI:537519"/>
        <dbReference type="EC" id="4.3.3.7"/>
    </reaction>
</comment>
<dbReference type="NCBIfam" id="TIGR00674">
    <property type="entry name" value="dapA"/>
    <property type="match status" value="1"/>
</dbReference>
<evidence type="ECO:0000256" key="8">
    <source>
        <dbReference type="ARBA" id="ARBA00023154"/>
    </source>
</evidence>
<evidence type="ECO:0000256" key="2">
    <source>
        <dbReference type="ARBA" id="ARBA00005120"/>
    </source>
</evidence>
<evidence type="ECO:0000256" key="5">
    <source>
        <dbReference type="ARBA" id="ARBA00022490"/>
    </source>
</evidence>
<feature type="active site" description="Proton donor/acceptor" evidence="12 14">
    <location>
        <position position="133"/>
    </location>
</feature>
<feature type="binding site" evidence="12 15">
    <location>
        <position position="45"/>
    </location>
    <ligand>
        <name>pyruvate</name>
        <dbReference type="ChEBI" id="CHEBI:15361"/>
    </ligand>
</feature>
<keyword evidence="6 12" id="KW-0028">Amino-acid biosynthesis</keyword>
<comment type="subcellular location">
    <subcellularLocation>
        <location evidence="12">Cytoplasm</location>
    </subcellularLocation>
</comment>
<sequence length="300" mass="32275">MITGSIVALATPMKVNGDIDWEALRRLVNFHLENGTDAIVAAGTTGEPTTMSFAEHFDVIRSIVEEVNGRIPVIAGTGANATSEAVELARYASEVGADYCLSVCPYYNKPTQEGLYQHFKAVAEGSKLPVILYNVPGRTVADLYNETVLRLAELDNIVGLKDATGNLERAEDLITRLKGSGFMLYSGDDATACDFMLMGGHGDISVTANVAPRAMHELCVAAVAGDADKAHQINTRLMPLHTNLGIESNPIPVKWALNRMGYADAGIRLPLTWLSEKYHATVSEALQLAGVIEENVVESN</sequence>
<evidence type="ECO:0000256" key="6">
    <source>
        <dbReference type="ARBA" id="ARBA00022605"/>
    </source>
</evidence>
<evidence type="ECO:0000256" key="7">
    <source>
        <dbReference type="ARBA" id="ARBA00022915"/>
    </source>
</evidence>
<evidence type="ECO:0000256" key="15">
    <source>
        <dbReference type="PIRSR" id="PIRSR001365-2"/>
    </source>
</evidence>
<dbReference type="Pfam" id="PF00701">
    <property type="entry name" value="DHDPS"/>
    <property type="match status" value="1"/>
</dbReference>
<dbReference type="UniPathway" id="UPA00034">
    <property type="reaction ID" value="UER00017"/>
</dbReference>
<dbReference type="GO" id="GO:0008840">
    <property type="term" value="F:4-hydroxy-tetrahydrodipicolinate synthase activity"/>
    <property type="evidence" value="ECO:0007669"/>
    <property type="project" value="UniProtKB-UniRule"/>
</dbReference>
<evidence type="ECO:0000256" key="10">
    <source>
        <dbReference type="ARBA" id="ARBA00023270"/>
    </source>
</evidence>
<dbReference type="PANTHER" id="PTHR12128:SF66">
    <property type="entry name" value="4-HYDROXY-2-OXOGLUTARATE ALDOLASE, MITOCHONDRIAL"/>
    <property type="match status" value="1"/>
</dbReference>